<organism evidence="1 2">
    <name type="scientific">Thioclava litoralis</name>
    <dbReference type="NCBI Taxonomy" id="3076557"/>
    <lineage>
        <taxon>Bacteria</taxon>
        <taxon>Pseudomonadati</taxon>
        <taxon>Pseudomonadota</taxon>
        <taxon>Alphaproteobacteria</taxon>
        <taxon>Rhodobacterales</taxon>
        <taxon>Paracoccaceae</taxon>
        <taxon>Thioclava</taxon>
    </lineage>
</organism>
<name>A0ABZ1DZQ3_9RHOB</name>
<dbReference type="EMBL" id="CP135443">
    <property type="protein sequence ID" value="WRY32932.1"/>
    <property type="molecule type" value="Genomic_DNA"/>
</dbReference>
<accession>A0ABZ1DZQ3</accession>
<reference evidence="1 2" key="1">
    <citation type="submission" date="2023-09" db="EMBL/GenBank/DDBJ databases">
        <title>Thioclava shenzhenensis sp. nov., a multidrug resistant bacteria-antagonizing species isolated from coastal seawater.</title>
        <authorList>
            <person name="Long M."/>
        </authorList>
    </citation>
    <scope>NUCLEOTIDE SEQUENCE [LARGE SCALE GENOMIC DNA]</scope>
    <source>
        <strain evidence="1 2">FTW29</strain>
    </source>
</reference>
<gene>
    <name evidence="1" type="ORF">RPE78_09500</name>
</gene>
<dbReference type="Proteomes" id="UP001623290">
    <property type="component" value="Chromosome"/>
</dbReference>
<dbReference type="RefSeq" id="WP_406720408.1">
    <property type="nucleotide sequence ID" value="NZ_CP135443.1"/>
</dbReference>
<proteinExistence type="predicted"/>
<protein>
    <submittedName>
        <fullName evidence="1">Uncharacterized protein</fullName>
    </submittedName>
</protein>
<sequence length="98" mass="10742">MPSTSSARAIEKREVIIPDGLGKTDFCARSVSLSRAPWESKSSLLADRPETAPRQPVILTQQPRRSVKGAALGAVMIQLIAEELRRPRDAHDPTEIVI</sequence>
<keyword evidence="2" id="KW-1185">Reference proteome</keyword>
<evidence type="ECO:0000313" key="2">
    <source>
        <dbReference type="Proteomes" id="UP001623290"/>
    </source>
</evidence>
<evidence type="ECO:0000313" key="1">
    <source>
        <dbReference type="EMBL" id="WRY32932.1"/>
    </source>
</evidence>